<dbReference type="RefSeq" id="WP_227573454.1">
    <property type="nucleotide sequence ID" value="NZ_JAJEQT010000008.1"/>
</dbReference>
<accession>A0ABS8FQQ2</accession>
<organism evidence="1 2">
    <name type="scientific">Coprococcus hominis</name>
    <name type="common">ex Arizal et al. 2022</name>
    <dbReference type="NCBI Taxonomy" id="2881262"/>
    <lineage>
        <taxon>Bacteria</taxon>
        <taxon>Bacillati</taxon>
        <taxon>Bacillota</taxon>
        <taxon>Clostridia</taxon>
        <taxon>Lachnospirales</taxon>
        <taxon>Lachnospiraceae</taxon>
        <taxon>Coprococcus</taxon>
    </lineage>
</organism>
<protein>
    <submittedName>
        <fullName evidence="1">Phage tail protein</fullName>
    </submittedName>
</protein>
<dbReference type="Proteomes" id="UP001198495">
    <property type="component" value="Unassembled WGS sequence"/>
</dbReference>
<dbReference type="InterPro" id="IPR006490">
    <property type="entry name" value="Maj_tail_phi13"/>
</dbReference>
<reference evidence="1 2" key="1">
    <citation type="submission" date="2021-10" db="EMBL/GenBank/DDBJ databases">
        <title>Anaerobic single-cell dispensing facilitates the cultivation of human gut bacteria.</title>
        <authorList>
            <person name="Afrizal A."/>
        </authorList>
    </citation>
    <scope>NUCLEOTIDE SEQUENCE [LARGE SCALE GENOMIC DNA]</scope>
    <source>
        <strain evidence="1 2">CLA-AA-H212</strain>
    </source>
</reference>
<sequence>MGKEKNKIKFGLKNTHYAIITETEQEDGTIKSTYSTPKKWPGAVSLSLDPSGESNTFYADDTAYAVLSSNSGYEGDFESALVPEEVETEVMGQEEVDGVLVESSTDEQKYIALLFEFSGDKKARRHVLYRCSLTRHSVASQTKEDSTEPVTESVTITAAPRPDVNVINGKEKNLVKATTGSNTTDDVYKKWYTKVWEPTSAEQTEAAG</sequence>
<evidence type="ECO:0000313" key="2">
    <source>
        <dbReference type="Proteomes" id="UP001198495"/>
    </source>
</evidence>
<dbReference type="EMBL" id="JAJEQT010000008">
    <property type="protein sequence ID" value="MCC2219561.1"/>
    <property type="molecule type" value="Genomic_DNA"/>
</dbReference>
<gene>
    <name evidence="1" type="ORF">LKD28_11045</name>
</gene>
<name>A0ABS8FQQ2_9FIRM</name>
<proteinExistence type="predicted"/>
<keyword evidence="2" id="KW-1185">Reference proteome</keyword>
<evidence type="ECO:0000313" key="1">
    <source>
        <dbReference type="EMBL" id="MCC2219561.1"/>
    </source>
</evidence>
<dbReference type="NCBIfam" id="TIGR01603">
    <property type="entry name" value="maj_tail_phi13"/>
    <property type="match status" value="1"/>
</dbReference>
<comment type="caution">
    <text evidence="1">The sequence shown here is derived from an EMBL/GenBank/DDBJ whole genome shotgun (WGS) entry which is preliminary data.</text>
</comment>